<dbReference type="Pfam" id="PF03184">
    <property type="entry name" value="DDE_1"/>
    <property type="match status" value="1"/>
</dbReference>
<dbReference type="EMBL" id="BGPR01001121">
    <property type="protein sequence ID" value="GBM46052.1"/>
    <property type="molecule type" value="Genomic_DNA"/>
</dbReference>
<dbReference type="GO" id="GO:0005634">
    <property type="term" value="C:nucleus"/>
    <property type="evidence" value="ECO:0007669"/>
    <property type="project" value="TreeGrafter"/>
</dbReference>
<keyword evidence="3" id="KW-1185">Reference proteome</keyword>
<dbReference type="InterPro" id="IPR036397">
    <property type="entry name" value="RNaseH_sf"/>
</dbReference>
<protein>
    <submittedName>
        <fullName evidence="2">Jerky-like</fullName>
    </submittedName>
</protein>
<reference evidence="2 3" key="1">
    <citation type="journal article" date="2019" name="Sci. Rep.">
        <title>Orb-weaving spider Araneus ventricosus genome elucidates the spidroin gene catalogue.</title>
        <authorList>
            <person name="Kono N."/>
            <person name="Nakamura H."/>
            <person name="Ohtoshi R."/>
            <person name="Moran D.A.P."/>
            <person name="Shinohara A."/>
            <person name="Yoshida Y."/>
            <person name="Fujiwara M."/>
            <person name="Mori M."/>
            <person name="Tomita M."/>
            <person name="Arakawa K."/>
        </authorList>
    </citation>
    <scope>NUCLEOTIDE SEQUENCE [LARGE SCALE GENOMIC DNA]</scope>
</reference>
<dbReference type="InterPro" id="IPR050863">
    <property type="entry name" value="CenT-Element_Derived"/>
</dbReference>
<dbReference type="OrthoDB" id="6436938at2759"/>
<name>A0A4Y2FX02_ARAVE</name>
<evidence type="ECO:0000313" key="2">
    <source>
        <dbReference type="EMBL" id="GBM46052.1"/>
    </source>
</evidence>
<feature type="domain" description="DDE-1" evidence="1">
    <location>
        <begin position="127"/>
        <end position="258"/>
    </location>
</feature>
<gene>
    <name evidence="2" type="primary">JRKL_56</name>
    <name evidence="2" type="ORF">AVEN_164063_1</name>
</gene>
<accession>A0A4Y2FX02</accession>
<proteinExistence type="predicted"/>
<dbReference type="Proteomes" id="UP000499080">
    <property type="component" value="Unassembled WGS sequence"/>
</dbReference>
<sequence length="258" mass="29439">MTVDRYSPETVSVMSIPVDHSSEVSDVQHAVMRYRDETCMSLTSLLLTRFKQRHGIRQLNAEGERLSVDLTSADSFCAKFQEFIDEENLIPNQIYNADETGFYWKCLPTKTLASRKEKSAPSHKSSKERITIMCCGNDSDDHKMKLVMIGNAKKPRSFKGTESKNLPVVYFNQKGAWMTRDIFLRWFHEHFVPEVRKHLQAKGLTQKAVLLLDIAPPHPDESLLASEDRLITSKFLPPNVTTAIQPMDQGVISAMKRH</sequence>
<evidence type="ECO:0000259" key="1">
    <source>
        <dbReference type="Pfam" id="PF03184"/>
    </source>
</evidence>
<comment type="caution">
    <text evidence="2">The sequence shown here is derived from an EMBL/GenBank/DDBJ whole genome shotgun (WGS) entry which is preliminary data.</text>
</comment>
<organism evidence="2 3">
    <name type="scientific">Araneus ventricosus</name>
    <name type="common">Orbweaver spider</name>
    <name type="synonym">Epeira ventricosa</name>
    <dbReference type="NCBI Taxonomy" id="182803"/>
    <lineage>
        <taxon>Eukaryota</taxon>
        <taxon>Metazoa</taxon>
        <taxon>Ecdysozoa</taxon>
        <taxon>Arthropoda</taxon>
        <taxon>Chelicerata</taxon>
        <taxon>Arachnida</taxon>
        <taxon>Araneae</taxon>
        <taxon>Araneomorphae</taxon>
        <taxon>Entelegynae</taxon>
        <taxon>Araneoidea</taxon>
        <taxon>Araneidae</taxon>
        <taxon>Araneus</taxon>
    </lineage>
</organism>
<dbReference type="PANTHER" id="PTHR19303">
    <property type="entry name" value="TRANSPOSON"/>
    <property type="match status" value="1"/>
</dbReference>
<dbReference type="Gene3D" id="3.30.420.10">
    <property type="entry name" value="Ribonuclease H-like superfamily/Ribonuclease H"/>
    <property type="match status" value="1"/>
</dbReference>
<dbReference type="InterPro" id="IPR004875">
    <property type="entry name" value="DDE_SF_endonuclease_dom"/>
</dbReference>
<dbReference type="GO" id="GO:0003677">
    <property type="term" value="F:DNA binding"/>
    <property type="evidence" value="ECO:0007669"/>
    <property type="project" value="TreeGrafter"/>
</dbReference>
<dbReference type="AlphaFoldDB" id="A0A4Y2FX02"/>
<evidence type="ECO:0000313" key="3">
    <source>
        <dbReference type="Proteomes" id="UP000499080"/>
    </source>
</evidence>
<dbReference type="PANTHER" id="PTHR19303:SF16">
    <property type="entry name" value="JERKY PROTEIN HOMOLOG-LIKE"/>
    <property type="match status" value="1"/>
</dbReference>